<evidence type="ECO:0000313" key="3">
    <source>
        <dbReference type="Proteomes" id="UP001629113"/>
    </source>
</evidence>
<gene>
    <name evidence="2" type="ORF">PVAG01_06352</name>
</gene>
<organism evidence="2 3">
    <name type="scientific">Phlyctema vagabunda</name>
    <dbReference type="NCBI Taxonomy" id="108571"/>
    <lineage>
        <taxon>Eukaryota</taxon>
        <taxon>Fungi</taxon>
        <taxon>Dikarya</taxon>
        <taxon>Ascomycota</taxon>
        <taxon>Pezizomycotina</taxon>
        <taxon>Leotiomycetes</taxon>
        <taxon>Helotiales</taxon>
        <taxon>Dermateaceae</taxon>
        <taxon>Phlyctema</taxon>
    </lineage>
</organism>
<name>A0ABR4PGR2_9HELO</name>
<feature type="region of interest" description="Disordered" evidence="1">
    <location>
        <begin position="709"/>
        <end position="750"/>
    </location>
</feature>
<reference evidence="2 3" key="1">
    <citation type="submission" date="2024-06" db="EMBL/GenBank/DDBJ databases">
        <title>Complete genome of Phlyctema vagabunda strain 19-DSS-EL-015.</title>
        <authorList>
            <person name="Fiorenzani C."/>
        </authorList>
    </citation>
    <scope>NUCLEOTIDE SEQUENCE [LARGE SCALE GENOMIC DNA]</scope>
    <source>
        <strain evidence="2 3">19-DSS-EL-015</strain>
    </source>
</reference>
<sequence length="750" mass="84819">MATTTTISNNYDFINFSEDDSTSPLNFPITFDIEPAELSPLRLDMNNASSTSLEERSDIQVPTHPIPSMQGAFAESMLEVAEASPPIKTTHGSSAVRRKVLLDQDITEETHAYRWRQRPGQKWHELRKLMAQISFGIYLLLNGIAKDDEQVMQILQGHVDEIDEFLETTLDDFDLAQEDIEERLKFLKLPLENIVIFDAMLEDRAFRTQIVSGNERIEHVIQRTASAMKDALQDVQQGLDACKEFTIYLAEEQEVAAWRTDRPDMEKVFDAMKGNVEGWYKAYVTLQTKGNDLGVALVQLGTIVAEMDRRAGDISRKTTQSVISQTSTTATTPPSSPPRQSRQMRLSTTKNTPSDRNTITPAIRSVLPVFQMVQERERSPEPVHRISPEPESEPEPEFILKPRTYSPAPSPRPPQPSPRPREASPRPSEASSEPRKESPRPGRSPQPREISQAPVQVIRRPSPVPQVEPLQAAPEITHKTSLRKRFSNSLRRKDTPSEITLRPPPSKPEHKEERQRQVTATTPPSRGPDSAYCSDLEKPLSPPNRPRQASRSPHRANPSPVPPPSAGSHRRFPTPPQMPVYSACDFPLPPSSHSSQAPPSFTHNYPLPSPRSEQGHQFFRPVNASPHSPLQRPWTAGQPGSPLNSNPPHQLNHQKSFNPSSYARQPSRMGMSMVSETTMVTMEDGKKVKKKRSPFGWFKKAFTLSEEEKAAFEEKRRQGERDERERYRAYGTRRGGREEEVRFLDGRRVR</sequence>
<comment type="caution">
    <text evidence="2">The sequence shown here is derived from an EMBL/GenBank/DDBJ whole genome shotgun (WGS) entry which is preliminary data.</text>
</comment>
<feature type="compositionally biased region" description="Basic and acidic residues" evidence="1">
    <location>
        <begin position="374"/>
        <end position="388"/>
    </location>
</feature>
<feature type="compositionally biased region" description="Low complexity" evidence="1">
    <location>
        <begin position="591"/>
        <end position="600"/>
    </location>
</feature>
<keyword evidence="3" id="KW-1185">Reference proteome</keyword>
<dbReference type="Proteomes" id="UP001629113">
    <property type="component" value="Unassembled WGS sequence"/>
</dbReference>
<proteinExistence type="predicted"/>
<feature type="compositionally biased region" description="Polar residues" evidence="1">
    <location>
        <begin position="641"/>
        <end position="664"/>
    </location>
</feature>
<feature type="compositionally biased region" description="Basic and acidic residues" evidence="1">
    <location>
        <begin position="507"/>
        <end position="516"/>
    </location>
</feature>
<feature type="compositionally biased region" description="Basic and acidic residues" evidence="1">
    <location>
        <begin position="709"/>
        <end position="728"/>
    </location>
</feature>
<feature type="compositionally biased region" description="Low complexity" evidence="1">
    <location>
        <begin position="318"/>
        <end position="347"/>
    </location>
</feature>
<feature type="compositionally biased region" description="Pro residues" evidence="1">
    <location>
        <begin position="408"/>
        <end position="418"/>
    </location>
</feature>
<feature type="region of interest" description="Disordered" evidence="1">
    <location>
        <begin position="313"/>
        <end position="668"/>
    </location>
</feature>
<evidence type="ECO:0000313" key="2">
    <source>
        <dbReference type="EMBL" id="KAL3422196.1"/>
    </source>
</evidence>
<feature type="compositionally biased region" description="Basic and acidic residues" evidence="1">
    <location>
        <begin position="735"/>
        <end position="750"/>
    </location>
</feature>
<dbReference type="EMBL" id="JBFCZG010000005">
    <property type="protein sequence ID" value="KAL3422196.1"/>
    <property type="molecule type" value="Genomic_DNA"/>
</dbReference>
<feature type="compositionally biased region" description="Polar residues" evidence="1">
    <location>
        <begin position="348"/>
        <end position="360"/>
    </location>
</feature>
<protein>
    <submittedName>
        <fullName evidence="2">Uncharacterized protein</fullName>
    </submittedName>
</protein>
<evidence type="ECO:0000256" key="1">
    <source>
        <dbReference type="SAM" id="MobiDB-lite"/>
    </source>
</evidence>
<accession>A0ABR4PGR2</accession>